<dbReference type="GO" id="GO:0030983">
    <property type="term" value="F:mismatched DNA binding"/>
    <property type="evidence" value="ECO:0007669"/>
    <property type="project" value="InterPro"/>
</dbReference>
<evidence type="ECO:0000256" key="2">
    <source>
        <dbReference type="ARBA" id="ARBA00022840"/>
    </source>
</evidence>
<dbReference type="AlphaFoldDB" id="A0A7X2MWD2"/>
<name>A0A7X2MWD2_9CLOT</name>
<comment type="caution">
    <text evidence="6">The sequence shown here is derived from an EMBL/GenBank/DDBJ whole genome shotgun (WGS) entry which is preliminary data.</text>
</comment>
<dbReference type="InterPro" id="IPR000432">
    <property type="entry name" value="DNA_mismatch_repair_MutS_C"/>
</dbReference>
<dbReference type="EMBL" id="VULX01000002">
    <property type="protein sequence ID" value="MSR90308.1"/>
    <property type="molecule type" value="Genomic_DNA"/>
</dbReference>
<evidence type="ECO:0000313" key="6">
    <source>
        <dbReference type="EMBL" id="MSR90308.1"/>
    </source>
</evidence>
<dbReference type="GO" id="GO:0006298">
    <property type="term" value="P:mismatch repair"/>
    <property type="evidence" value="ECO:0007669"/>
    <property type="project" value="InterPro"/>
</dbReference>
<dbReference type="SUPFAM" id="SSF48334">
    <property type="entry name" value="DNA repair protein MutS, domain III"/>
    <property type="match status" value="1"/>
</dbReference>
<dbReference type="Gene3D" id="3.40.50.300">
    <property type="entry name" value="P-loop containing nucleotide triphosphate hydrolases"/>
    <property type="match status" value="1"/>
</dbReference>
<keyword evidence="1" id="KW-0547">Nucleotide-binding</keyword>
<dbReference type="PANTHER" id="PTHR11361">
    <property type="entry name" value="DNA MISMATCH REPAIR PROTEIN MUTS FAMILY MEMBER"/>
    <property type="match status" value="1"/>
</dbReference>
<evidence type="ECO:0000259" key="5">
    <source>
        <dbReference type="SMART" id="SM00534"/>
    </source>
</evidence>
<dbReference type="Pfam" id="PF00488">
    <property type="entry name" value="MutS_V"/>
    <property type="match status" value="1"/>
</dbReference>
<protein>
    <submittedName>
        <fullName evidence="6">DNA mismatch repair protein MutS</fullName>
    </submittedName>
</protein>
<dbReference type="RefSeq" id="WP_154530195.1">
    <property type="nucleotide sequence ID" value="NZ_VULX01000002.1"/>
</dbReference>
<keyword evidence="2" id="KW-0067">ATP-binding</keyword>
<dbReference type="Proteomes" id="UP000460287">
    <property type="component" value="Unassembled WGS sequence"/>
</dbReference>
<dbReference type="SMART" id="SM00534">
    <property type="entry name" value="MUTSac"/>
    <property type="match status" value="1"/>
</dbReference>
<evidence type="ECO:0000313" key="7">
    <source>
        <dbReference type="Proteomes" id="UP000460287"/>
    </source>
</evidence>
<organism evidence="6 7">
    <name type="scientific">Inconstantimicrobium porci</name>
    <dbReference type="NCBI Taxonomy" id="2652291"/>
    <lineage>
        <taxon>Bacteria</taxon>
        <taxon>Bacillati</taxon>
        <taxon>Bacillota</taxon>
        <taxon>Clostridia</taxon>
        <taxon>Eubacteriales</taxon>
        <taxon>Clostridiaceae</taxon>
        <taxon>Inconstantimicrobium</taxon>
    </lineage>
</organism>
<keyword evidence="4" id="KW-0472">Membrane</keyword>
<keyword evidence="7" id="KW-1185">Reference proteome</keyword>
<proteinExistence type="predicted"/>
<evidence type="ECO:0000256" key="1">
    <source>
        <dbReference type="ARBA" id="ARBA00022741"/>
    </source>
</evidence>
<dbReference type="PANTHER" id="PTHR11361:SF152">
    <property type="entry name" value="DNA MISMATCH REPAIR PROTEIN"/>
    <property type="match status" value="1"/>
</dbReference>
<dbReference type="SUPFAM" id="SSF52540">
    <property type="entry name" value="P-loop containing nucleoside triphosphate hydrolases"/>
    <property type="match status" value="1"/>
</dbReference>
<dbReference type="GO" id="GO:0005524">
    <property type="term" value="F:ATP binding"/>
    <property type="evidence" value="ECO:0007669"/>
    <property type="project" value="UniProtKB-KW"/>
</dbReference>
<dbReference type="InterPro" id="IPR045076">
    <property type="entry name" value="MutS"/>
</dbReference>
<dbReference type="GO" id="GO:0005829">
    <property type="term" value="C:cytosol"/>
    <property type="evidence" value="ECO:0007669"/>
    <property type="project" value="TreeGrafter"/>
</dbReference>
<feature type="transmembrane region" description="Helical" evidence="4">
    <location>
        <begin position="134"/>
        <end position="154"/>
    </location>
</feature>
<keyword evidence="4" id="KW-0812">Transmembrane</keyword>
<sequence length="522" mass="59845">MNKAYTTDYIKRDFGEPHNKKINFKYTRQYFDLLEEDEYTIDDQTWSDLNMDQAFVKLDHTYSSPGQSKLYAMLRNPLFSQQKLDERSSMIEFLTRSADTRSKMQYIFYTLGLNRKNTFLDMVTGDINKNKAKYWIYTILGKIVPLIIIILAFIQKKPEYMLVLMASIYINIFINTREKKNIKSNGMIYLRKLLTAGKKLSSFKNEELKGYTTRIKELNSSLRAMDISTKAMTLSTMAAGLFEIFSLVFLIDEAAYYKVGEELDKKFDDIMELYALIGELDALAGMASYKKHVETLCSKPTFTDKICFNIEEGVQPLLPNGVPNSIHMKKRGIVLTGTNMSGKSTFLRMLGSNILLAQTFNFVLAKKYEACFFNLVSSISPDDSLSSGKSYYMAEAEGILRIIKALDKEVPVFCAIDEIFRGTNPIERISASAEILSYINKKKCISIVATHDRELTEILKANYEFHYFSETVNSKKGLNFDYKLKDGISSTKNAIKLLDYIGYPKEITEKAYERADKIEGFI</sequence>
<dbReference type="InterPro" id="IPR027417">
    <property type="entry name" value="P-loop_NTPase"/>
</dbReference>
<feature type="domain" description="DNA mismatch repair proteins mutS family" evidence="5">
    <location>
        <begin position="330"/>
        <end position="516"/>
    </location>
</feature>
<dbReference type="InterPro" id="IPR036187">
    <property type="entry name" value="DNA_mismatch_repair_MutS_sf"/>
</dbReference>
<keyword evidence="4" id="KW-1133">Transmembrane helix</keyword>
<evidence type="ECO:0000256" key="3">
    <source>
        <dbReference type="ARBA" id="ARBA00023125"/>
    </source>
</evidence>
<reference evidence="6 7" key="1">
    <citation type="submission" date="2019-08" db="EMBL/GenBank/DDBJ databases">
        <title>In-depth cultivation of the pig gut microbiome towards novel bacterial diversity and tailored functional studies.</title>
        <authorList>
            <person name="Wylensek D."/>
            <person name="Hitch T.C.A."/>
            <person name="Clavel T."/>
        </authorList>
    </citation>
    <scope>NUCLEOTIDE SEQUENCE [LARGE SCALE GENOMIC DNA]</scope>
    <source>
        <strain evidence="6 7">WCA-383-APC-5B</strain>
    </source>
</reference>
<gene>
    <name evidence="6" type="ORF">FYJ33_02450</name>
</gene>
<dbReference type="Gene3D" id="1.10.1420.10">
    <property type="match status" value="1"/>
</dbReference>
<accession>A0A7X2MWD2</accession>
<keyword evidence="3" id="KW-0238">DNA-binding</keyword>
<evidence type="ECO:0000256" key="4">
    <source>
        <dbReference type="SAM" id="Phobius"/>
    </source>
</evidence>
<dbReference type="GO" id="GO:0140664">
    <property type="term" value="F:ATP-dependent DNA damage sensor activity"/>
    <property type="evidence" value="ECO:0007669"/>
    <property type="project" value="InterPro"/>
</dbReference>